<evidence type="ECO:0000256" key="4">
    <source>
        <dbReference type="ARBA" id="ARBA00022827"/>
    </source>
</evidence>
<gene>
    <name evidence="9" type="primary">Cyb5rl_0</name>
    <name evidence="9" type="ORF">FJT64_017229</name>
</gene>
<keyword evidence="7" id="KW-0732">Signal</keyword>
<feature type="binding site" evidence="6">
    <location>
        <position position="178"/>
    </location>
    <ligand>
        <name>FAD</name>
        <dbReference type="ChEBI" id="CHEBI:57692"/>
    </ligand>
</feature>
<dbReference type="CDD" id="cd06183">
    <property type="entry name" value="cyt_b5_reduct_like"/>
    <property type="match status" value="1"/>
</dbReference>
<dbReference type="Gene3D" id="2.40.30.10">
    <property type="entry name" value="Translation factors"/>
    <property type="match status" value="1"/>
</dbReference>
<dbReference type="InterPro" id="IPR008333">
    <property type="entry name" value="Cbr1-like_FAD-bd_dom"/>
</dbReference>
<keyword evidence="3 6" id="KW-0285">Flavoprotein</keyword>
<evidence type="ECO:0000256" key="7">
    <source>
        <dbReference type="SAM" id="SignalP"/>
    </source>
</evidence>
<feature type="signal peptide" evidence="7">
    <location>
        <begin position="1"/>
        <end position="26"/>
    </location>
</feature>
<feature type="binding site" evidence="6">
    <location>
        <position position="179"/>
    </location>
    <ligand>
        <name>FAD</name>
        <dbReference type="ChEBI" id="CHEBI:57692"/>
    </ligand>
</feature>
<dbReference type="InterPro" id="IPR001433">
    <property type="entry name" value="OxRdtase_FAD/NAD-bd"/>
</dbReference>
<dbReference type="SUPFAM" id="SSF63380">
    <property type="entry name" value="Riboflavin synthase domain-like"/>
    <property type="match status" value="1"/>
</dbReference>
<keyword evidence="4 6" id="KW-0274">FAD</keyword>
<protein>
    <submittedName>
        <fullName evidence="9">NADH-cytochrome b5 reductase-like</fullName>
    </submittedName>
</protein>
<dbReference type="Pfam" id="PF00970">
    <property type="entry name" value="FAD_binding_6"/>
    <property type="match status" value="1"/>
</dbReference>
<feature type="binding site" evidence="6">
    <location>
        <position position="152"/>
    </location>
    <ligand>
        <name>FAD</name>
        <dbReference type="ChEBI" id="CHEBI:57692"/>
    </ligand>
</feature>
<dbReference type="PANTHER" id="PTHR19370:SF184">
    <property type="entry name" value="NADH-CYTOCHROME B5 REDUCTASE-LIKE"/>
    <property type="match status" value="1"/>
</dbReference>
<dbReference type="InterPro" id="IPR017938">
    <property type="entry name" value="Riboflavin_synthase-like_b-brl"/>
</dbReference>
<dbReference type="Pfam" id="PF00175">
    <property type="entry name" value="NAD_binding_1"/>
    <property type="match status" value="1"/>
</dbReference>
<name>A0A6A4XA38_AMPAM</name>
<comment type="similarity">
    <text evidence="2">Belongs to the flavoprotein pyridine nucleotide cytochrome reductase family.</text>
</comment>
<dbReference type="InterPro" id="IPR017927">
    <property type="entry name" value="FAD-bd_FR_type"/>
</dbReference>
<evidence type="ECO:0000259" key="8">
    <source>
        <dbReference type="PROSITE" id="PS51384"/>
    </source>
</evidence>
<feature type="chain" id="PRO_5025608713" evidence="7">
    <location>
        <begin position="27"/>
        <end position="338"/>
    </location>
</feature>
<dbReference type="GO" id="GO:0016491">
    <property type="term" value="F:oxidoreductase activity"/>
    <property type="evidence" value="ECO:0007669"/>
    <property type="project" value="UniProtKB-KW"/>
</dbReference>
<dbReference type="InterPro" id="IPR039261">
    <property type="entry name" value="FNR_nucleotide-bd"/>
</dbReference>
<dbReference type="SUPFAM" id="SSF52343">
    <property type="entry name" value="Ferredoxin reductase-like, C-terminal NADP-linked domain"/>
    <property type="match status" value="1"/>
</dbReference>
<dbReference type="PRINTS" id="PR00406">
    <property type="entry name" value="CYTB5RDTASE"/>
</dbReference>
<sequence>MTARRAPPPPTLTLLVVAGLTALTVTSSGCSGVAEAPVGASGEAFVDDRSPFSSGSAGGWCRRGPAALCAAQPWGESAAAAAARNGSGPGGGAHTALLPHCFTALPLVAVTAVSDSAAVYRFQLPTGAALRHPLGSHLLLRAADADGRAVTRAYGPVSDPRAVGYFEVYIRLYPSGAMSSRVRRWRVGQTALWSGPFGGYRPRPTDRRLVLLAAGTGVAPLVGLMAEAVARPAAPRLTLLLSVRRLQEVFPRRRLARWARSGRLTYELFVTGPEEDGERPWPGETVTRRRIQRRDVLAAARQPGTGTRYLVCGPQGLVEAVRSYLRQAGVSHRDIVIF</sequence>
<comment type="caution">
    <text evidence="9">The sequence shown here is derived from an EMBL/GenBank/DDBJ whole genome shotgun (WGS) entry which is preliminary data.</text>
</comment>
<organism evidence="9 10">
    <name type="scientific">Amphibalanus amphitrite</name>
    <name type="common">Striped barnacle</name>
    <name type="synonym">Balanus amphitrite</name>
    <dbReference type="NCBI Taxonomy" id="1232801"/>
    <lineage>
        <taxon>Eukaryota</taxon>
        <taxon>Metazoa</taxon>
        <taxon>Ecdysozoa</taxon>
        <taxon>Arthropoda</taxon>
        <taxon>Crustacea</taxon>
        <taxon>Multicrustacea</taxon>
        <taxon>Cirripedia</taxon>
        <taxon>Thoracica</taxon>
        <taxon>Thoracicalcarea</taxon>
        <taxon>Balanomorpha</taxon>
        <taxon>Balanoidea</taxon>
        <taxon>Balanidae</taxon>
        <taxon>Amphibalaninae</taxon>
        <taxon>Amphibalanus</taxon>
    </lineage>
</organism>
<dbReference type="Gene3D" id="3.40.50.80">
    <property type="entry name" value="Nucleotide-binding domain of ferredoxin-NADP reductase (FNR) module"/>
    <property type="match status" value="1"/>
</dbReference>
<evidence type="ECO:0000313" key="9">
    <source>
        <dbReference type="EMBL" id="KAF0312008.1"/>
    </source>
</evidence>
<evidence type="ECO:0000256" key="1">
    <source>
        <dbReference type="ARBA" id="ARBA00001974"/>
    </source>
</evidence>
<proteinExistence type="inferred from homology"/>
<feature type="binding site" evidence="6">
    <location>
        <position position="154"/>
    </location>
    <ligand>
        <name>FAD</name>
        <dbReference type="ChEBI" id="CHEBI:57692"/>
    </ligand>
</feature>
<reference evidence="9 10" key="1">
    <citation type="submission" date="2019-07" db="EMBL/GenBank/DDBJ databases">
        <title>Draft genome assembly of a fouling barnacle, Amphibalanus amphitrite (Darwin, 1854): The first reference genome for Thecostraca.</title>
        <authorList>
            <person name="Kim W."/>
        </authorList>
    </citation>
    <scope>NUCLEOTIDE SEQUENCE [LARGE SCALE GENOMIC DNA]</scope>
    <source>
        <strain evidence="9">SNU_AA5</strain>
        <tissue evidence="9">Soma without cirri and trophi</tissue>
    </source>
</reference>
<dbReference type="Proteomes" id="UP000440578">
    <property type="component" value="Unassembled WGS sequence"/>
</dbReference>
<keyword evidence="10" id="KW-1185">Reference proteome</keyword>
<keyword evidence="5" id="KW-0560">Oxidoreductase</keyword>
<dbReference type="PANTHER" id="PTHR19370">
    <property type="entry name" value="NADH-CYTOCHROME B5 REDUCTASE"/>
    <property type="match status" value="1"/>
</dbReference>
<evidence type="ECO:0000256" key="3">
    <source>
        <dbReference type="ARBA" id="ARBA00022630"/>
    </source>
</evidence>
<dbReference type="AlphaFoldDB" id="A0A6A4XA38"/>
<feature type="domain" description="FAD-binding FR-type" evidence="8">
    <location>
        <begin position="100"/>
        <end position="203"/>
    </location>
</feature>
<evidence type="ECO:0000256" key="5">
    <source>
        <dbReference type="ARBA" id="ARBA00023002"/>
    </source>
</evidence>
<dbReference type="PROSITE" id="PS51384">
    <property type="entry name" value="FAD_FR"/>
    <property type="match status" value="1"/>
</dbReference>
<dbReference type="PROSITE" id="PS51257">
    <property type="entry name" value="PROKAR_LIPOPROTEIN"/>
    <property type="match status" value="1"/>
</dbReference>
<comment type="cofactor">
    <cofactor evidence="1 6">
        <name>FAD</name>
        <dbReference type="ChEBI" id="CHEBI:57692"/>
    </cofactor>
</comment>
<dbReference type="OrthoDB" id="432685at2759"/>
<evidence type="ECO:0000256" key="6">
    <source>
        <dbReference type="PIRSR" id="PIRSR601834-1"/>
    </source>
</evidence>
<accession>A0A6A4XA38</accession>
<evidence type="ECO:0000256" key="2">
    <source>
        <dbReference type="ARBA" id="ARBA00006105"/>
    </source>
</evidence>
<dbReference type="EMBL" id="VIIS01000200">
    <property type="protein sequence ID" value="KAF0312008.1"/>
    <property type="molecule type" value="Genomic_DNA"/>
</dbReference>
<dbReference type="InterPro" id="IPR001834">
    <property type="entry name" value="CBR-like"/>
</dbReference>
<evidence type="ECO:0000313" key="10">
    <source>
        <dbReference type="Proteomes" id="UP000440578"/>
    </source>
</evidence>